<sequence>MKSQSQKMKVRRLNVDLSTEVNKYVEARRINISLQNRIEVLVEENWDLKEKYGIIDETNEDEEEDMDDEVEDEETVEEEEMEIEKIKRMKQTPRVSNTKYREPEVGEEDCQKCRSKMSTKKFVILI</sequence>
<feature type="compositionally biased region" description="Acidic residues" evidence="1">
    <location>
        <begin position="57"/>
        <end position="82"/>
    </location>
</feature>
<accession>A0A1I8B2C1</accession>
<reference evidence="3" key="1">
    <citation type="submission" date="2016-11" db="UniProtKB">
        <authorList>
            <consortium name="WormBaseParasite"/>
        </authorList>
    </citation>
    <scope>IDENTIFICATION</scope>
</reference>
<keyword evidence="2" id="KW-1185">Reference proteome</keyword>
<dbReference type="AlphaFoldDB" id="A0A1I8B2C1"/>
<dbReference type="Proteomes" id="UP000095281">
    <property type="component" value="Unplaced"/>
</dbReference>
<dbReference type="WBParaSite" id="MhA1_Contig123.frz3.gene18">
    <property type="protein sequence ID" value="MhA1_Contig123.frz3.gene18"/>
    <property type="gene ID" value="MhA1_Contig123.frz3.gene18"/>
</dbReference>
<evidence type="ECO:0000313" key="3">
    <source>
        <dbReference type="WBParaSite" id="MhA1_Contig123.frz3.gene18"/>
    </source>
</evidence>
<proteinExistence type="predicted"/>
<evidence type="ECO:0000313" key="2">
    <source>
        <dbReference type="Proteomes" id="UP000095281"/>
    </source>
</evidence>
<feature type="compositionally biased region" description="Basic and acidic residues" evidence="1">
    <location>
        <begin position="99"/>
        <end position="108"/>
    </location>
</feature>
<evidence type="ECO:0000256" key="1">
    <source>
        <dbReference type="SAM" id="MobiDB-lite"/>
    </source>
</evidence>
<feature type="region of interest" description="Disordered" evidence="1">
    <location>
        <begin position="56"/>
        <end position="108"/>
    </location>
</feature>
<protein>
    <submittedName>
        <fullName evidence="3">Uncharacterized protein</fullName>
    </submittedName>
</protein>
<name>A0A1I8B2C1_MELHA</name>
<organism evidence="2 3">
    <name type="scientific">Meloidogyne hapla</name>
    <name type="common">Root-knot nematode worm</name>
    <dbReference type="NCBI Taxonomy" id="6305"/>
    <lineage>
        <taxon>Eukaryota</taxon>
        <taxon>Metazoa</taxon>
        <taxon>Ecdysozoa</taxon>
        <taxon>Nematoda</taxon>
        <taxon>Chromadorea</taxon>
        <taxon>Rhabditida</taxon>
        <taxon>Tylenchina</taxon>
        <taxon>Tylenchomorpha</taxon>
        <taxon>Tylenchoidea</taxon>
        <taxon>Meloidogynidae</taxon>
        <taxon>Meloidogyninae</taxon>
        <taxon>Meloidogyne</taxon>
    </lineage>
</organism>